<dbReference type="AlphaFoldDB" id="A0A5S4FBX4"/>
<dbReference type="RefSeq" id="WP_138698045.1">
    <property type="nucleotide sequence ID" value="NZ_JBHSAZ010000013.1"/>
</dbReference>
<accession>A0A5S4FBX4</accession>
<comment type="caution">
    <text evidence="1">The sequence shown here is derived from an EMBL/GenBank/DDBJ whole genome shotgun (WGS) entry which is preliminary data.</text>
</comment>
<protein>
    <submittedName>
        <fullName evidence="1">Uncharacterized protein</fullName>
    </submittedName>
</protein>
<sequence>MALGPSIRILLSTYAPWVKGGEDPANALIEAALSVETVMDPANALVEATPSAETATDGALTSESA</sequence>
<gene>
    <name evidence="1" type="ORF">ETD85_56255</name>
</gene>
<reference evidence="1 2" key="1">
    <citation type="submission" date="2019-05" db="EMBL/GenBank/DDBJ databases">
        <title>Draft genome sequence of Nonomuraea zeae DSM 100528.</title>
        <authorList>
            <person name="Saricaoglu S."/>
            <person name="Isik K."/>
        </authorList>
    </citation>
    <scope>NUCLEOTIDE SEQUENCE [LARGE SCALE GENOMIC DNA]</scope>
    <source>
        <strain evidence="1 2">DSM 100528</strain>
    </source>
</reference>
<organism evidence="1 2">
    <name type="scientific">Nonomuraea zeae</name>
    <dbReference type="NCBI Taxonomy" id="1642303"/>
    <lineage>
        <taxon>Bacteria</taxon>
        <taxon>Bacillati</taxon>
        <taxon>Actinomycetota</taxon>
        <taxon>Actinomycetes</taxon>
        <taxon>Streptosporangiales</taxon>
        <taxon>Streptosporangiaceae</taxon>
        <taxon>Nonomuraea</taxon>
    </lineage>
</organism>
<proteinExistence type="predicted"/>
<evidence type="ECO:0000313" key="2">
    <source>
        <dbReference type="Proteomes" id="UP000306628"/>
    </source>
</evidence>
<keyword evidence="2" id="KW-1185">Reference proteome</keyword>
<name>A0A5S4FBX4_9ACTN</name>
<dbReference type="Proteomes" id="UP000306628">
    <property type="component" value="Unassembled WGS sequence"/>
</dbReference>
<evidence type="ECO:0000313" key="1">
    <source>
        <dbReference type="EMBL" id="TMR15284.1"/>
    </source>
</evidence>
<dbReference type="EMBL" id="VCKX01000396">
    <property type="protein sequence ID" value="TMR15284.1"/>
    <property type="molecule type" value="Genomic_DNA"/>
</dbReference>